<proteinExistence type="inferred from homology"/>
<dbReference type="PANTHER" id="PTHR43630:SF1">
    <property type="entry name" value="POLY-BETA-1,6-N-ACETYL-D-GLUCOSAMINE SYNTHASE"/>
    <property type="match status" value="1"/>
</dbReference>
<gene>
    <name evidence="5" type="primary">mftF_4</name>
    <name evidence="5" type="ORF">E5S67_03766</name>
</gene>
<dbReference type="Proteomes" id="UP000702425">
    <property type="component" value="Unassembled WGS sequence"/>
</dbReference>
<keyword evidence="6" id="KW-1185">Reference proteome</keyword>
<keyword evidence="3 5" id="KW-0808">Transferase</keyword>
<accession>A0ABX2D094</accession>
<dbReference type="Gene3D" id="3.90.550.10">
    <property type="entry name" value="Spore Coat Polysaccharide Biosynthesis Protein SpsA, Chain A"/>
    <property type="match status" value="1"/>
</dbReference>
<dbReference type="RefSeq" id="WP_172189814.1">
    <property type="nucleotide sequence ID" value="NZ_CAWPPK010000286.1"/>
</dbReference>
<evidence type="ECO:0000259" key="4">
    <source>
        <dbReference type="Pfam" id="PF00535"/>
    </source>
</evidence>
<protein>
    <submittedName>
        <fullName evidence="5">Mycofactocin biosynthesis glycosyltransferase MftF</fullName>
        <ecNumber evidence="5">2.-.-.-</ecNumber>
    </submittedName>
</protein>
<dbReference type="EC" id="2.-.-.-" evidence="5"/>
<reference evidence="5 6" key="1">
    <citation type="journal article" date="2020" name="Sci. Rep.">
        <title>A novel cyanobacterial geosmin producer, revising GeoA distribution and dispersion patterns in Bacteria.</title>
        <authorList>
            <person name="Churro C."/>
            <person name="Semedo-Aguiar A.P."/>
            <person name="Silva A.D."/>
            <person name="Pereira-Leal J.B."/>
            <person name="Leite R.B."/>
        </authorList>
    </citation>
    <scope>NUCLEOTIDE SEQUENCE [LARGE SCALE GENOMIC DNA]</scope>
    <source>
        <strain evidence="5 6">IPMA8</strain>
    </source>
</reference>
<comment type="caution">
    <text evidence="5">The sequence shown here is derived from an EMBL/GenBank/DDBJ whole genome shotgun (WGS) entry which is preliminary data.</text>
</comment>
<evidence type="ECO:0000313" key="6">
    <source>
        <dbReference type="Proteomes" id="UP000702425"/>
    </source>
</evidence>
<evidence type="ECO:0000256" key="1">
    <source>
        <dbReference type="ARBA" id="ARBA00006739"/>
    </source>
</evidence>
<evidence type="ECO:0000313" key="5">
    <source>
        <dbReference type="EMBL" id="NQE36004.1"/>
    </source>
</evidence>
<name>A0ABX2D094_9CYAN</name>
<evidence type="ECO:0000256" key="3">
    <source>
        <dbReference type="ARBA" id="ARBA00022679"/>
    </source>
</evidence>
<organism evidence="5 6">
    <name type="scientific">Microcoleus asticus IPMA8</name>
    <dbReference type="NCBI Taxonomy" id="2563858"/>
    <lineage>
        <taxon>Bacteria</taxon>
        <taxon>Bacillati</taxon>
        <taxon>Cyanobacteriota</taxon>
        <taxon>Cyanophyceae</taxon>
        <taxon>Oscillatoriophycideae</taxon>
        <taxon>Oscillatoriales</taxon>
        <taxon>Microcoleaceae</taxon>
        <taxon>Microcoleus</taxon>
        <taxon>Microcoleus asticus</taxon>
    </lineage>
</organism>
<dbReference type="EMBL" id="SRRZ01000070">
    <property type="protein sequence ID" value="NQE36004.1"/>
    <property type="molecule type" value="Genomic_DNA"/>
</dbReference>
<feature type="domain" description="Glycosyltransferase 2-like" evidence="4">
    <location>
        <begin position="6"/>
        <end position="163"/>
    </location>
</feature>
<dbReference type="GO" id="GO:0016740">
    <property type="term" value="F:transferase activity"/>
    <property type="evidence" value="ECO:0007669"/>
    <property type="project" value="UniProtKB-KW"/>
</dbReference>
<dbReference type="PANTHER" id="PTHR43630">
    <property type="entry name" value="POLY-BETA-1,6-N-ACETYL-D-GLUCOSAMINE SYNTHASE"/>
    <property type="match status" value="1"/>
</dbReference>
<comment type="similarity">
    <text evidence="1">Belongs to the glycosyltransferase 2 family.</text>
</comment>
<evidence type="ECO:0000256" key="2">
    <source>
        <dbReference type="ARBA" id="ARBA00022676"/>
    </source>
</evidence>
<dbReference type="InterPro" id="IPR001173">
    <property type="entry name" value="Glyco_trans_2-like"/>
</dbReference>
<dbReference type="InterPro" id="IPR029044">
    <property type="entry name" value="Nucleotide-diphossugar_trans"/>
</dbReference>
<keyword evidence="2" id="KW-0328">Glycosyltransferase</keyword>
<sequence length="302" mass="35378">MSIKTTILIRTKNEAQDIAKTLRLVTSQSFKINDIVVVDSGSTDETVNVVKQWSEVKLIQIQPEEFTFGRSLNIGFKATEAEIVIALSAHAFPCDRYWLQNLVKHFDDPEVAGVYGKQVPQPDAWPPVQRDLAFYGDQLRTQTNPDSPGEHFFSNANSAIRRQCWEKHCFDETLTGSEDWEWSRAMLRLGYKIIYEPEAAVYHSHNERLLKVYQRVYREALAFQSMYGEKMSLHQALRKWRRSVLADIRFILQNGKSYEWILRAPIYRLFWIYGLLKPSLAAPMWELFVKRWLRDYSNKPLH</sequence>
<dbReference type="SUPFAM" id="SSF53448">
    <property type="entry name" value="Nucleotide-diphospho-sugar transferases"/>
    <property type="match status" value="1"/>
</dbReference>
<dbReference type="Pfam" id="PF00535">
    <property type="entry name" value="Glycos_transf_2"/>
    <property type="match status" value="1"/>
</dbReference>